<gene>
    <name evidence="2" type="ORF">GSMUA_139650.1</name>
</gene>
<reference evidence="2" key="1">
    <citation type="submission" date="2021-03" db="EMBL/GenBank/DDBJ databases">
        <authorList>
            <consortium name="Genoscope - CEA"/>
            <person name="William W."/>
        </authorList>
    </citation>
    <scope>NUCLEOTIDE SEQUENCE</scope>
    <source>
        <strain evidence="2">Doubled-haploid Pahang</strain>
    </source>
</reference>
<name>A0A8D7AAU1_MUSAM</name>
<dbReference type="AlphaFoldDB" id="A0A8D7AAU1"/>
<evidence type="ECO:0000256" key="1">
    <source>
        <dbReference type="SAM" id="MobiDB-lite"/>
    </source>
</evidence>
<dbReference type="EMBL" id="HG996469">
    <property type="protein sequence ID" value="CAG1844170.1"/>
    <property type="molecule type" value="Genomic_DNA"/>
</dbReference>
<proteinExistence type="predicted"/>
<evidence type="ECO:0000313" key="2">
    <source>
        <dbReference type="EMBL" id="CAG1844170.1"/>
    </source>
</evidence>
<accession>A0A8D7AAU1</accession>
<feature type="region of interest" description="Disordered" evidence="1">
    <location>
        <begin position="129"/>
        <end position="148"/>
    </location>
</feature>
<organism evidence="2">
    <name type="scientific">Musa acuminata subsp. malaccensis</name>
    <name type="common">Wild banana</name>
    <name type="synonym">Musa malaccensis</name>
    <dbReference type="NCBI Taxonomy" id="214687"/>
    <lineage>
        <taxon>Eukaryota</taxon>
        <taxon>Viridiplantae</taxon>
        <taxon>Streptophyta</taxon>
        <taxon>Embryophyta</taxon>
        <taxon>Tracheophyta</taxon>
        <taxon>Spermatophyta</taxon>
        <taxon>Magnoliopsida</taxon>
        <taxon>Liliopsida</taxon>
        <taxon>Zingiberales</taxon>
        <taxon>Musaceae</taxon>
        <taxon>Musa</taxon>
    </lineage>
</organism>
<protein>
    <submittedName>
        <fullName evidence="2">(wild Malaysian banana) hypothetical protein</fullName>
    </submittedName>
</protein>
<sequence>MDCSAAPLAVDDVVHVAEVIDAAGDGDGPWLAEPILRLRLLQELREEGVAEVRHRHHDPPLLLPFLPHPDRHAPLGRQPRGRPLLPLAVPHVRHAELEEAGQRATTAMALDLLVVISVISRFFSSTLHAKTGQPGSKRSCRGETGDAS</sequence>